<dbReference type="SMART" id="SM00304">
    <property type="entry name" value="HAMP"/>
    <property type="match status" value="1"/>
</dbReference>
<feature type="domain" description="HAMP" evidence="9">
    <location>
        <begin position="235"/>
        <end position="287"/>
    </location>
</feature>
<dbReference type="Gene3D" id="3.30.565.10">
    <property type="entry name" value="Histidine kinase-like ATPase, C-terminal domain"/>
    <property type="match status" value="1"/>
</dbReference>
<dbReference type="STRING" id="617002.SAMN05660653_02233"/>
<keyword evidence="7" id="KW-1133">Transmembrane helix</keyword>
<dbReference type="InterPro" id="IPR036097">
    <property type="entry name" value="HisK_dim/P_sf"/>
</dbReference>
<feature type="domain" description="Histidine kinase" evidence="8">
    <location>
        <begin position="295"/>
        <end position="515"/>
    </location>
</feature>
<sequence>MGWTMWRHAAPAPRFETATFIYKLSLTQLLPETFLSHAGHWRYMPFATHRFRFGITKKLLAWCLVLITIFYAITIYLFLGIRDVVSTSGRIVDEDFAMVALTEQVMDTLLLYLENIRKYEILGREEYLTASREHLHNLHLMVGGHDQRRFSPGLSDLQINLASSDIAESIAAMPDEEVIGSWINSISRDRLHYIDQINRRVQEMYSRGAEAQQWGLLGLLAATFFGVTASSAIAVYLNRSLRELRRGILRVSKDEEFQPIRIRSSDELGELAKAFNEMGARLLAEEQMRADFITMLSHEIRTPLTSIRESISLVQEGILGEVELRQAAYLDIAQNETRRLSDLLTRLMQISYLGSNSLELNLQITSAQELVIDSLRRIRPVADKKHIATRLHSSPSPVTVLADRDHIQQVLFNLLGNAMKFAPPDSTVHVNLTVLEHLKMLQVCVTDQGPGIPESEKKFVFQRYYRGNDVKKITDGAGLGLGISRQIIEAHSGEIWLDDSSSRGSTFCFTLPLTAEPQKEMRI</sequence>
<evidence type="ECO:0000256" key="3">
    <source>
        <dbReference type="ARBA" id="ARBA00012438"/>
    </source>
</evidence>
<dbReference type="SMART" id="SM00388">
    <property type="entry name" value="HisKA"/>
    <property type="match status" value="1"/>
</dbReference>
<comment type="subcellular location">
    <subcellularLocation>
        <location evidence="2">Membrane</location>
    </subcellularLocation>
</comment>
<evidence type="ECO:0000256" key="1">
    <source>
        <dbReference type="ARBA" id="ARBA00000085"/>
    </source>
</evidence>
<protein>
    <recommendedName>
        <fullName evidence="3">histidine kinase</fullName>
        <ecNumber evidence="3">2.7.13.3</ecNumber>
    </recommendedName>
</protein>
<dbReference type="SMART" id="SM00387">
    <property type="entry name" value="HATPase_c"/>
    <property type="match status" value="1"/>
</dbReference>
<dbReference type="InterPro" id="IPR003661">
    <property type="entry name" value="HisK_dim/P_dom"/>
</dbReference>
<accession>A0A1G6DKN9</accession>
<dbReference type="Pfam" id="PF00672">
    <property type="entry name" value="HAMP"/>
    <property type="match status" value="1"/>
</dbReference>
<dbReference type="PRINTS" id="PR00344">
    <property type="entry name" value="BCTRLSENSOR"/>
</dbReference>
<dbReference type="GO" id="GO:0016020">
    <property type="term" value="C:membrane"/>
    <property type="evidence" value="ECO:0007669"/>
    <property type="project" value="UniProtKB-SubCell"/>
</dbReference>
<dbReference type="FunFam" id="3.30.565.10:FF:000006">
    <property type="entry name" value="Sensor histidine kinase WalK"/>
    <property type="match status" value="1"/>
</dbReference>
<dbReference type="InterPro" id="IPR003660">
    <property type="entry name" value="HAMP_dom"/>
</dbReference>
<dbReference type="InterPro" id="IPR003594">
    <property type="entry name" value="HATPase_dom"/>
</dbReference>
<keyword evidence="7" id="KW-0812">Transmembrane</keyword>
<dbReference type="Gene3D" id="6.10.340.10">
    <property type="match status" value="1"/>
</dbReference>
<dbReference type="EMBL" id="FMXO01000012">
    <property type="protein sequence ID" value="SDB45723.1"/>
    <property type="molecule type" value="Genomic_DNA"/>
</dbReference>
<dbReference type="Pfam" id="PF00512">
    <property type="entry name" value="HisKA"/>
    <property type="match status" value="1"/>
</dbReference>
<dbReference type="SUPFAM" id="SSF47384">
    <property type="entry name" value="Homodimeric domain of signal transducing histidine kinase"/>
    <property type="match status" value="1"/>
</dbReference>
<keyword evidence="7" id="KW-0472">Membrane</keyword>
<evidence type="ECO:0000259" key="8">
    <source>
        <dbReference type="PROSITE" id="PS50109"/>
    </source>
</evidence>
<name>A0A1G6DKN9_9BACT</name>
<evidence type="ECO:0000256" key="7">
    <source>
        <dbReference type="SAM" id="Phobius"/>
    </source>
</evidence>
<organism evidence="10 11">
    <name type="scientific">Desulfonatronum thiosulfatophilum</name>
    <dbReference type="NCBI Taxonomy" id="617002"/>
    <lineage>
        <taxon>Bacteria</taxon>
        <taxon>Pseudomonadati</taxon>
        <taxon>Thermodesulfobacteriota</taxon>
        <taxon>Desulfovibrionia</taxon>
        <taxon>Desulfovibrionales</taxon>
        <taxon>Desulfonatronaceae</taxon>
        <taxon>Desulfonatronum</taxon>
    </lineage>
</organism>
<dbReference type="PROSITE" id="PS50109">
    <property type="entry name" value="HIS_KIN"/>
    <property type="match status" value="1"/>
</dbReference>
<gene>
    <name evidence="10" type="ORF">SAMN05660653_02233</name>
</gene>
<keyword evidence="6" id="KW-0418">Kinase</keyword>
<dbReference type="Gene3D" id="1.10.287.130">
    <property type="match status" value="1"/>
</dbReference>
<evidence type="ECO:0000256" key="6">
    <source>
        <dbReference type="ARBA" id="ARBA00022777"/>
    </source>
</evidence>
<dbReference type="InterPro" id="IPR005467">
    <property type="entry name" value="His_kinase_dom"/>
</dbReference>
<evidence type="ECO:0000256" key="2">
    <source>
        <dbReference type="ARBA" id="ARBA00004370"/>
    </source>
</evidence>
<feature type="transmembrane region" description="Helical" evidence="7">
    <location>
        <begin position="59"/>
        <end position="79"/>
    </location>
</feature>
<dbReference type="InterPro" id="IPR004358">
    <property type="entry name" value="Sig_transdc_His_kin-like_C"/>
</dbReference>
<evidence type="ECO:0000256" key="4">
    <source>
        <dbReference type="ARBA" id="ARBA00022553"/>
    </source>
</evidence>
<dbReference type="CDD" id="cd00082">
    <property type="entry name" value="HisKA"/>
    <property type="match status" value="1"/>
</dbReference>
<evidence type="ECO:0000313" key="10">
    <source>
        <dbReference type="EMBL" id="SDB45723.1"/>
    </source>
</evidence>
<dbReference type="CDD" id="cd06225">
    <property type="entry name" value="HAMP"/>
    <property type="match status" value="1"/>
</dbReference>
<dbReference type="InterPro" id="IPR036890">
    <property type="entry name" value="HATPase_C_sf"/>
</dbReference>
<dbReference type="PROSITE" id="PS50885">
    <property type="entry name" value="HAMP"/>
    <property type="match status" value="1"/>
</dbReference>
<dbReference type="PANTHER" id="PTHR43547">
    <property type="entry name" value="TWO-COMPONENT HISTIDINE KINASE"/>
    <property type="match status" value="1"/>
</dbReference>
<dbReference type="PANTHER" id="PTHR43547:SF2">
    <property type="entry name" value="HYBRID SIGNAL TRANSDUCTION HISTIDINE KINASE C"/>
    <property type="match status" value="1"/>
</dbReference>
<feature type="transmembrane region" description="Helical" evidence="7">
    <location>
        <begin position="214"/>
        <end position="237"/>
    </location>
</feature>
<reference evidence="10 11" key="1">
    <citation type="submission" date="2016-10" db="EMBL/GenBank/DDBJ databases">
        <authorList>
            <person name="de Groot N.N."/>
        </authorList>
    </citation>
    <scope>NUCLEOTIDE SEQUENCE [LARGE SCALE GENOMIC DNA]</scope>
    <source>
        <strain evidence="10 11">ASO4-2</strain>
    </source>
</reference>
<comment type="catalytic activity">
    <reaction evidence="1">
        <text>ATP + protein L-histidine = ADP + protein N-phospho-L-histidine.</text>
        <dbReference type="EC" id="2.7.13.3"/>
    </reaction>
</comment>
<keyword evidence="5" id="KW-0808">Transferase</keyword>
<proteinExistence type="predicted"/>
<dbReference type="AlphaFoldDB" id="A0A1G6DKN9"/>
<dbReference type="Proteomes" id="UP000198771">
    <property type="component" value="Unassembled WGS sequence"/>
</dbReference>
<dbReference type="EC" id="2.7.13.3" evidence="3"/>
<evidence type="ECO:0000313" key="11">
    <source>
        <dbReference type="Proteomes" id="UP000198771"/>
    </source>
</evidence>
<evidence type="ECO:0000259" key="9">
    <source>
        <dbReference type="PROSITE" id="PS50885"/>
    </source>
</evidence>
<keyword evidence="11" id="KW-1185">Reference proteome</keyword>
<evidence type="ECO:0000256" key="5">
    <source>
        <dbReference type="ARBA" id="ARBA00022679"/>
    </source>
</evidence>
<dbReference type="SUPFAM" id="SSF55874">
    <property type="entry name" value="ATPase domain of HSP90 chaperone/DNA topoisomerase II/histidine kinase"/>
    <property type="match status" value="1"/>
</dbReference>
<dbReference type="GO" id="GO:0000155">
    <property type="term" value="F:phosphorelay sensor kinase activity"/>
    <property type="evidence" value="ECO:0007669"/>
    <property type="project" value="InterPro"/>
</dbReference>
<keyword evidence="4" id="KW-0597">Phosphoprotein</keyword>
<dbReference type="Pfam" id="PF02518">
    <property type="entry name" value="HATPase_c"/>
    <property type="match status" value="1"/>
</dbReference>